<protein>
    <submittedName>
        <fullName evidence="2">Uncharacterized protein</fullName>
    </submittedName>
</protein>
<sequence length="95" mass="9274">MCSAAVTPKGGAKVGCAAGLTAGERRAATAVGDSGGIGSVVVVVDAKVRAARPTEGQRGWQQGRRRAAPVAATGEGGDRGGRRPAAPARAAVARP</sequence>
<gene>
    <name evidence="2" type="ORF">Syun_003890</name>
</gene>
<keyword evidence="3" id="KW-1185">Reference proteome</keyword>
<evidence type="ECO:0000256" key="1">
    <source>
        <dbReference type="SAM" id="MobiDB-lite"/>
    </source>
</evidence>
<reference evidence="2 3" key="1">
    <citation type="submission" date="2024-01" db="EMBL/GenBank/DDBJ databases">
        <title>Genome assemblies of Stephania.</title>
        <authorList>
            <person name="Yang L."/>
        </authorList>
    </citation>
    <scope>NUCLEOTIDE SEQUENCE [LARGE SCALE GENOMIC DNA]</scope>
    <source>
        <strain evidence="2">YNDBR</strain>
        <tissue evidence="2">Leaf</tissue>
    </source>
</reference>
<evidence type="ECO:0000313" key="2">
    <source>
        <dbReference type="EMBL" id="KAK9162988.1"/>
    </source>
</evidence>
<feature type="compositionally biased region" description="Low complexity" evidence="1">
    <location>
        <begin position="83"/>
        <end position="95"/>
    </location>
</feature>
<evidence type="ECO:0000313" key="3">
    <source>
        <dbReference type="Proteomes" id="UP001420932"/>
    </source>
</evidence>
<dbReference type="Proteomes" id="UP001420932">
    <property type="component" value="Unassembled WGS sequence"/>
</dbReference>
<comment type="caution">
    <text evidence="2">The sequence shown here is derived from an EMBL/GenBank/DDBJ whole genome shotgun (WGS) entry which is preliminary data.</text>
</comment>
<proteinExistence type="predicted"/>
<accession>A0AAP0L1Z9</accession>
<dbReference type="EMBL" id="JBBNAF010000002">
    <property type="protein sequence ID" value="KAK9162988.1"/>
    <property type="molecule type" value="Genomic_DNA"/>
</dbReference>
<feature type="region of interest" description="Disordered" evidence="1">
    <location>
        <begin position="53"/>
        <end position="95"/>
    </location>
</feature>
<name>A0AAP0L1Z9_9MAGN</name>
<dbReference type="AlphaFoldDB" id="A0AAP0L1Z9"/>
<organism evidence="2 3">
    <name type="scientific">Stephania yunnanensis</name>
    <dbReference type="NCBI Taxonomy" id="152371"/>
    <lineage>
        <taxon>Eukaryota</taxon>
        <taxon>Viridiplantae</taxon>
        <taxon>Streptophyta</taxon>
        <taxon>Embryophyta</taxon>
        <taxon>Tracheophyta</taxon>
        <taxon>Spermatophyta</taxon>
        <taxon>Magnoliopsida</taxon>
        <taxon>Ranunculales</taxon>
        <taxon>Menispermaceae</taxon>
        <taxon>Menispermoideae</taxon>
        <taxon>Cissampelideae</taxon>
        <taxon>Stephania</taxon>
    </lineage>
</organism>